<dbReference type="EMBL" id="JAHRHJ020000008">
    <property type="protein sequence ID" value="KAH9304883.1"/>
    <property type="molecule type" value="Genomic_DNA"/>
</dbReference>
<proteinExistence type="predicted"/>
<reference evidence="1 2" key="1">
    <citation type="journal article" date="2021" name="Nat. Plants">
        <title>The Taxus genome provides insights into paclitaxel biosynthesis.</title>
        <authorList>
            <person name="Xiong X."/>
            <person name="Gou J."/>
            <person name="Liao Q."/>
            <person name="Li Y."/>
            <person name="Zhou Q."/>
            <person name="Bi G."/>
            <person name="Li C."/>
            <person name="Du R."/>
            <person name="Wang X."/>
            <person name="Sun T."/>
            <person name="Guo L."/>
            <person name="Liang H."/>
            <person name="Lu P."/>
            <person name="Wu Y."/>
            <person name="Zhang Z."/>
            <person name="Ro D.K."/>
            <person name="Shang Y."/>
            <person name="Huang S."/>
            <person name="Yan J."/>
        </authorList>
    </citation>
    <scope>NUCLEOTIDE SEQUENCE [LARGE SCALE GENOMIC DNA]</scope>
    <source>
        <strain evidence="1">Ta-2019</strain>
    </source>
</reference>
<evidence type="ECO:0000313" key="2">
    <source>
        <dbReference type="Proteomes" id="UP000824469"/>
    </source>
</evidence>
<organism evidence="1 2">
    <name type="scientific">Taxus chinensis</name>
    <name type="common">Chinese yew</name>
    <name type="synonym">Taxus wallichiana var. chinensis</name>
    <dbReference type="NCBI Taxonomy" id="29808"/>
    <lineage>
        <taxon>Eukaryota</taxon>
        <taxon>Viridiplantae</taxon>
        <taxon>Streptophyta</taxon>
        <taxon>Embryophyta</taxon>
        <taxon>Tracheophyta</taxon>
        <taxon>Spermatophyta</taxon>
        <taxon>Pinopsida</taxon>
        <taxon>Pinidae</taxon>
        <taxon>Conifers II</taxon>
        <taxon>Cupressales</taxon>
        <taxon>Taxaceae</taxon>
        <taxon>Taxus</taxon>
    </lineage>
</organism>
<dbReference type="AlphaFoldDB" id="A0AA38FIW2"/>
<gene>
    <name evidence="1" type="ORF">KI387_009287</name>
</gene>
<name>A0AA38FIW2_TAXCH</name>
<sequence length="63" mass="7596">WKLEGDRRIEETMENQKIGQGQNQRTRLYVGIVESLGMQRGTVGCFGIRRNKKKKTRRQMWQW</sequence>
<evidence type="ECO:0000313" key="1">
    <source>
        <dbReference type="EMBL" id="KAH9304883.1"/>
    </source>
</evidence>
<keyword evidence="2" id="KW-1185">Reference proteome</keyword>
<comment type="caution">
    <text evidence="1">The sequence shown here is derived from an EMBL/GenBank/DDBJ whole genome shotgun (WGS) entry which is preliminary data.</text>
</comment>
<dbReference type="Proteomes" id="UP000824469">
    <property type="component" value="Unassembled WGS sequence"/>
</dbReference>
<protein>
    <submittedName>
        <fullName evidence="1">Uncharacterized protein</fullName>
    </submittedName>
</protein>
<feature type="non-terminal residue" evidence="1">
    <location>
        <position position="63"/>
    </location>
</feature>
<accession>A0AA38FIW2</accession>
<feature type="non-terminal residue" evidence="1">
    <location>
        <position position="1"/>
    </location>
</feature>